<evidence type="ECO:0000256" key="16">
    <source>
        <dbReference type="PIRSR" id="PIRSR600829-2"/>
    </source>
</evidence>
<evidence type="ECO:0000256" key="17">
    <source>
        <dbReference type="PIRSR" id="PIRSR600829-3"/>
    </source>
</evidence>
<evidence type="ECO:0000256" key="1">
    <source>
        <dbReference type="ARBA" id="ARBA00004651"/>
    </source>
</evidence>
<keyword evidence="14" id="KW-1208">Phospholipid metabolism</keyword>
<dbReference type="Proteomes" id="UP000243605">
    <property type="component" value="Unassembled WGS sequence"/>
</dbReference>
<evidence type="ECO:0000313" key="20">
    <source>
        <dbReference type="EMBL" id="SEV85063.1"/>
    </source>
</evidence>
<keyword evidence="18" id="KW-0460">Magnesium</keyword>
<proteinExistence type="inferred from homology"/>
<evidence type="ECO:0000256" key="18">
    <source>
        <dbReference type="PIRSR" id="PIRSR600829-4"/>
    </source>
</evidence>
<dbReference type="InterPro" id="IPR033717">
    <property type="entry name" value="UDPK"/>
</dbReference>
<evidence type="ECO:0000256" key="14">
    <source>
        <dbReference type="ARBA" id="ARBA00023264"/>
    </source>
</evidence>
<accession>A0A662Z158</accession>
<sequence length="115" mass="12996">MDKVIQRFRNTFNGCIALFKKDTNFLIHLIIAFIVIIISFAIGTTQVEWLFIISAIMIVFITEAVNTSIETAVDLVTRKRHPLAKITKDVSAFAVLLASIYALIVGFIIFIPYLF</sequence>
<evidence type="ECO:0000256" key="13">
    <source>
        <dbReference type="ARBA" id="ARBA00023209"/>
    </source>
</evidence>
<dbReference type="AlphaFoldDB" id="A0A662Z158"/>
<dbReference type="PANTHER" id="PTHR34299:SF1">
    <property type="entry name" value="DIACYLGLYCEROL KINASE"/>
    <property type="match status" value="1"/>
</dbReference>
<dbReference type="EMBL" id="FOIT01000001">
    <property type="protein sequence ID" value="SEV85063.1"/>
    <property type="molecule type" value="Genomic_DNA"/>
</dbReference>
<dbReference type="Pfam" id="PF01219">
    <property type="entry name" value="DAGK_prokar"/>
    <property type="match status" value="1"/>
</dbReference>
<feature type="binding site" evidence="16">
    <location>
        <position position="63"/>
    </location>
    <ligand>
        <name>substrate</name>
    </ligand>
</feature>
<dbReference type="InterPro" id="IPR000829">
    <property type="entry name" value="DAGK"/>
</dbReference>
<dbReference type="CDD" id="cd14265">
    <property type="entry name" value="UDPK_IM_like"/>
    <property type="match status" value="1"/>
</dbReference>
<feature type="binding site" evidence="17">
    <location>
        <begin position="88"/>
        <end position="89"/>
    </location>
    <ligand>
        <name>ATP</name>
        <dbReference type="ChEBI" id="CHEBI:30616"/>
    </ligand>
</feature>
<dbReference type="GO" id="GO:0016301">
    <property type="term" value="F:kinase activity"/>
    <property type="evidence" value="ECO:0007669"/>
    <property type="project" value="UniProtKB-KW"/>
</dbReference>
<keyword evidence="7 17" id="KW-0547">Nucleotide-binding</keyword>
<name>A0A662Z158_9STAP</name>
<feature type="transmembrane region" description="Helical" evidence="19">
    <location>
        <begin position="90"/>
        <end position="114"/>
    </location>
</feature>
<keyword evidence="4" id="KW-0444">Lipid biosynthesis</keyword>
<evidence type="ECO:0000256" key="12">
    <source>
        <dbReference type="ARBA" id="ARBA00023136"/>
    </source>
</evidence>
<evidence type="ECO:0000256" key="15">
    <source>
        <dbReference type="PIRSR" id="PIRSR600829-1"/>
    </source>
</evidence>
<protein>
    <submittedName>
        <fullName evidence="20">Undecaprenol kinase</fullName>
    </submittedName>
</protein>
<keyword evidence="12 19" id="KW-0472">Membrane</keyword>
<dbReference type="RefSeq" id="WP_180366184.1">
    <property type="nucleotide sequence ID" value="NZ_FOIT01000001.1"/>
</dbReference>
<keyword evidence="10 19" id="KW-1133">Transmembrane helix</keyword>
<evidence type="ECO:0000256" key="10">
    <source>
        <dbReference type="ARBA" id="ARBA00022989"/>
    </source>
</evidence>
<evidence type="ECO:0000256" key="19">
    <source>
        <dbReference type="SAM" id="Phobius"/>
    </source>
</evidence>
<feature type="binding site" evidence="17">
    <location>
        <position position="70"/>
    </location>
    <ligand>
        <name>ATP</name>
        <dbReference type="ChEBI" id="CHEBI:30616"/>
    </ligand>
</feature>
<keyword evidence="11" id="KW-0443">Lipid metabolism</keyword>
<evidence type="ECO:0000256" key="8">
    <source>
        <dbReference type="ARBA" id="ARBA00022777"/>
    </source>
</evidence>
<keyword evidence="3" id="KW-1003">Cell membrane</keyword>
<dbReference type="PANTHER" id="PTHR34299">
    <property type="entry name" value="DIACYLGLYCEROL KINASE"/>
    <property type="match status" value="1"/>
</dbReference>
<comment type="subcellular location">
    <subcellularLocation>
        <location evidence="1">Cell membrane</location>
        <topology evidence="1">Multi-pass membrane protein</topology>
    </subcellularLocation>
</comment>
<dbReference type="InterPro" id="IPR036945">
    <property type="entry name" value="DAGK_sf"/>
</dbReference>
<feature type="active site" description="Proton acceptor" evidence="15">
    <location>
        <position position="63"/>
    </location>
</feature>
<reference evidence="20 21" key="1">
    <citation type="submission" date="2016-10" db="EMBL/GenBank/DDBJ databases">
        <authorList>
            <person name="Varghese N."/>
            <person name="Submissions S."/>
        </authorList>
    </citation>
    <scope>NUCLEOTIDE SEQUENCE [LARGE SCALE GENOMIC DNA]</scope>
    <source>
        <strain evidence="20 21">IBRC-M10081</strain>
    </source>
</reference>
<evidence type="ECO:0000256" key="3">
    <source>
        <dbReference type="ARBA" id="ARBA00022475"/>
    </source>
</evidence>
<feature type="transmembrane region" description="Helical" evidence="19">
    <location>
        <begin position="49"/>
        <end position="69"/>
    </location>
</feature>
<dbReference type="GO" id="GO:0005524">
    <property type="term" value="F:ATP binding"/>
    <property type="evidence" value="ECO:0007669"/>
    <property type="project" value="UniProtKB-KW"/>
</dbReference>
<feature type="binding site" evidence="18">
    <location>
        <position position="70"/>
    </location>
    <ligand>
        <name>a divalent metal cation</name>
        <dbReference type="ChEBI" id="CHEBI:60240"/>
    </ligand>
</feature>
<keyword evidence="9 17" id="KW-0067">ATP-binding</keyword>
<dbReference type="Gene3D" id="1.10.287.3610">
    <property type="match status" value="1"/>
</dbReference>
<keyword evidence="8 20" id="KW-0418">Kinase</keyword>
<evidence type="ECO:0000256" key="7">
    <source>
        <dbReference type="ARBA" id="ARBA00022741"/>
    </source>
</evidence>
<keyword evidence="5" id="KW-0808">Transferase</keyword>
<evidence type="ECO:0000256" key="5">
    <source>
        <dbReference type="ARBA" id="ARBA00022679"/>
    </source>
</evidence>
<evidence type="ECO:0000256" key="11">
    <source>
        <dbReference type="ARBA" id="ARBA00023098"/>
    </source>
</evidence>
<dbReference type="PROSITE" id="PS01069">
    <property type="entry name" value="DAGK_PROKAR"/>
    <property type="match status" value="1"/>
</dbReference>
<gene>
    <name evidence="20" type="ORF">SAMN05192557_0472</name>
</gene>
<evidence type="ECO:0000256" key="4">
    <source>
        <dbReference type="ARBA" id="ARBA00022516"/>
    </source>
</evidence>
<evidence type="ECO:0000256" key="6">
    <source>
        <dbReference type="ARBA" id="ARBA00022692"/>
    </source>
</evidence>
<keyword evidence="13" id="KW-0594">Phospholipid biosynthesis</keyword>
<evidence type="ECO:0000256" key="9">
    <source>
        <dbReference type="ARBA" id="ARBA00022840"/>
    </source>
</evidence>
<dbReference type="GO" id="GO:0046872">
    <property type="term" value="F:metal ion binding"/>
    <property type="evidence" value="ECO:0007669"/>
    <property type="project" value="UniProtKB-KW"/>
</dbReference>
<evidence type="ECO:0000313" key="21">
    <source>
        <dbReference type="Proteomes" id="UP000243605"/>
    </source>
</evidence>
<keyword evidence="21" id="KW-1185">Reference proteome</keyword>
<dbReference type="GO" id="GO:0008654">
    <property type="term" value="P:phospholipid biosynthetic process"/>
    <property type="evidence" value="ECO:0007669"/>
    <property type="project" value="UniProtKB-KW"/>
</dbReference>
<dbReference type="GO" id="GO:0005886">
    <property type="term" value="C:plasma membrane"/>
    <property type="evidence" value="ECO:0007669"/>
    <property type="project" value="UniProtKB-SubCell"/>
</dbReference>
<keyword evidence="18" id="KW-0479">Metal-binding</keyword>
<comment type="similarity">
    <text evidence="2">Belongs to the bacterial diacylglycerol kinase family.</text>
</comment>
<keyword evidence="6 19" id="KW-0812">Transmembrane</keyword>
<comment type="cofactor">
    <cofactor evidence="18">
        <name>Mg(2+)</name>
        <dbReference type="ChEBI" id="CHEBI:18420"/>
    </cofactor>
    <text evidence="18">Mn(2+), Zn(2+), Cd(2+) and Co(2+) support activity to lesser extents.</text>
</comment>
<evidence type="ECO:0000256" key="2">
    <source>
        <dbReference type="ARBA" id="ARBA00005967"/>
    </source>
</evidence>
<organism evidence="20 21">
    <name type="scientific">Aliicoccus persicus</name>
    <dbReference type="NCBI Taxonomy" id="930138"/>
    <lineage>
        <taxon>Bacteria</taxon>
        <taxon>Bacillati</taxon>
        <taxon>Bacillota</taxon>
        <taxon>Bacilli</taxon>
        <taxon>Bacillales</taxon>
        <taxon>Staphylococcaceae</taxon>
        <taxon>Aliicoccus</taxon>
    </lineage>
</organism>
<feature type="transmembrane region" description="Helical" evidence="19">
    <location>
        <begin position="25"/>
        <end position="43"/>
    </location>
</feature>